<keyword evidence="9 12" id="KW-0472">Membrane</keyword>
<feature type="transmembrane region" description="Helical" evidence="12">
    <location>
        <begin position="273"/>
        <end position="294"/>
    </location>
</feature>
<reference evidence="13 14" key="1">
    <citation type="submission" date="2020-03" db="EMBL/GenBank/DDBJ databases">
        <title>Two novel Motilibacter sp.</title>
        <authorList>
            <person name="Liu S."/>
        </authorList>
    </citation>
    <scope>NUCLEOTIDE SEQUENCE [LARGE SCALE GENOMIC DNA]</scope>
    <source>
        <strain evidence="13 14">E257</strain>
    </source>
</reference>
<accession>A0ABX0GNY7</accession>
<evidence type="ECO:0000256" key="5">
    <source>
        <dbReference type="ARBA" id="ARBA00022989"/>
    </source>
</evidence>
<keyword evidence="5 12" id="KW-1133">Transmembrane helix</keyword>
<dbReference type="RefSeq" id="WP_166278733.1">
    <property type="nucleotide sequence ID" value="NZ_JAANNP010000001.1"/>
</dbReference>
<evidence type="ECO:0000313" key="13">
    <source>
        <dbReference type="EMBL" id="NHC12173.1"/>
    </source>
</evidence>
<comment type="pathway">
    <text evidence="11">Porphyrin-containing compound metabolism.</text>
</comment>
<gene>
    <name evidence="13" type="ORF">G9H71_00055</name>
</gene>
<evidence type="ECO:0000256" key="12">
    <source>
        <dbReference type="SAM" id="Phobius"/>
    </source>
</evidence>
<evidence type="ECO:0000256" key="9">
    <source>
        <dbReference type="ARBA" id="ARBA00023136"/>
    </source>
</evidence>
<keyword evidence="8" id="KW-0350">Heme biosynthesis</keyword>
<comment type="subcellular location">
    <subcellularLocation>
        <location evidence="1">Membrane</location>
        <topology evidence="1">Multi-pass membrane protein</topology>
    </subcellularLocation>
</comment>
<dbReference type="EMBL" id="JAANNP010000001">
    <property type="protein sequence ID" value="NHC12173.1"/>
    <property type="molecule type" value="Genomic_DNA"/>
</dbReference>
<feature type="transmembrane region" description="Helical" evidence="12">
    <location>
        <begin position="220"/>
        <end position="240"/>
    </location>
</feature>
<dbReference type="PANTHER" id="PTHR35457:SF1">
    <property type="entry name" value="HEME A SYNTHASE"/>
    <property type="match status" value="1"/>
</dbReference>
<evidence type="ECO:0000313" key="14">
    <source>
        <dbReference type="Proteomes" id="UP000800981"/>
    </source>
</evidence>
<comment type="caution">
    <text evidence="13">The sequence shown here is derived from an EMBL/GenBank/DDBJ whole genome shotgun (WGS) entry which is preliminary data.</text>
</comment>
<dbReference type="Pfam" id="PF02628">
    <property type="entry name" value="COX15-CtaA"/>
    <property type="match status" value="2"/>
</dbReference>
<protein>
    <submittedName>
        <fullName evidence="13">Heme A synthase</fullName>
    </submittedName>
</protein>
<evidence type="ECO:0000256" key="2">
    <source>
        <dbReference type="ARBA" id="ARBA00022475"/>
    </source>
</evidence>
<feature type="transmembrane region" description="Helical" evidence="12">
    <location>
        <begin position="132"/>
        <end position="152"/>
    </location>
</feature>
<feature type="transmembrane region" description="Helical" evidence="12">
    <location>
        <begin position="20"/>
        <end position="43"/>
    </location>
</feature>
<evidence type="ECO:0000256" key="3">
    <source>
        <dbReference type="ARBA" id="ARBA00022692"/>
    </source>
</evidence>
<evidence type="ECO:0000256" key="4">
    <source>
        <dbReference type="ARBA" id="ARBA00022723"/>
    </source>
</evidence>
<evidence type="ECO:0000256" key="8">
    <source>
        <dbReference type="ARBA" id="ARBA00023133"/>
    </source>
</evidence>
<organism evidence="13 14">
    <name type="scientific">Motilibacter deserti</name>
    <dbReference type="NCBI Taxonomy" id="2714956"/>
    <lineage>
        <taxon>Bacteria</taxon>
        <taxon>Bacillati</taxon>
        <taxon>Actinomycetota</taxon>
        <taxon>Actinomycetes</taxon>
        <taxon>Motilibacterales</taxon>
        <taxon>Motilibacteraceae</taxon>
        <taxon>Motilibacter</taxon>
    </lineage>
</organism>
<evidence type="ECO:0000256" key="6">
    <source>
        <dbReference type="ARBA" id="ARBA00023002"/>
    </source>
</evidence>
<dbReference type="InterPro" id="IPR003780">
    <property type="entry name" value="COX15/CtaA_fam"/>
</dbReference>
<dbReference type="Proteomes" id="UP000800981">
    <property type="component" value="Unassembled WGS sequence"/>
</dbReference>
<keyword evidence="14" id="KW-1185">Reference proteome</keyword>
<keyword evidence="2" id="KW-1003">Cell membrane</keyword>
<proteinExistence type="predicted"/>
<feature type="transmembrane region" description="Helical" evidence="12">
    <location>
        <begin position="106"/>
        <end position="126"/>
    </location>
</feature>
<dbReference type="InterPro" id="IPR050450">
    <property type="entry name" value="COX15/CtaA_HemeA_synthase"/>
</dbReference>
<evidence type="ECO:0000256" key="11">
    <source>
        <dbReference type="ARBA" id="ARBA00023444"/>
    </source>
</evidence>
<keyword evidence="3 12" id="KW-0812">Transmembrane</keyword>
<sequence>MRRRVPSLIASRPTWRTVRLLAWASVVANVVIVVTGGAVRLTASGLGCPTWPKCGEESYVTHGELGIHGAIEFGNRLLTFVLAAVAIATLVAAVRARPRRSGPVRIAMALFLGIPLQAVIGGITVLTKLNPWVVMLHFLLSMVLVGLATLLVQRTGEGDGPARLVVHPMLHRLGLAILGLTAVVLYLGTVVTGSGPHAGDLDAKRTGLDPDRMSQLHADGVFLMVGLTLAMVFALAAVNAPAQARRAAVVLLGVELAQGVVGFVQFFTGLPEVLVALHMLGAGVTVVAAVRLVLALRVRAAELPEPRRPAVAAVPASAAVP</sequence>
<dbReference type="PANTHER" id="PTHR35457">
    <property type="entry name" value="HEME A SYNTHASE"/>
    <property type="match status" value="1"/>
</dbReference>
<keyword evidence="6" id="KW-0560">Oxidoreductase</keyword>
<feature type="transmembrane region" description="Helical" evidence="12">
    <location>
        <begin position="173"/>
        <end position="191"/>
    </location>
</feature>
<evidence type="ECO:0000256" key="7">
    <source>
        <dbReference type="ARBA" id="ARBA00023004"/>
    </source>
</evidence>
<evidence type="ECO:0000256" key="1">
    <source>
        <dbReference type="ARBA" id="ARBA00004141"/>
    </source>
</evidence>
<keyword evidence="7" id="KW-0408">Iron</keyword>
<feature type="transmembrane region" description="Helical" evidence="12">
    <location>
        <begin position="247"/>
        <end position="267"/>
    </location>
</feature>
<name>A0ABX0GNY7_9ACTN</name>
<evidence type="ECO:0000256" key="10">
    <source>
        <dbReference type="ARBA" id="ARBA00023157"/>
    </source>
</evidence>
<keyword evidence="4" id="KW-0479">Metal-binding</keyword>
<keyword evidence="10" id="KW-1015">Disulfide bond</keyword>
<feature type="transmembrane region" description="Helical" evidence="12">
    <location>
        <begin position="77"/>
        <end position="94"/>
    </location>
</feature>